<keyword evidence="1" id="KW-0472">Membrane</keyword>
<proteinExistence type="predicted"/>
<accession>A0A6C0C2X6</accession>
<name>A0A6C0C2X6_9ZZZZ</name>
<feature type="transmembrane region" description="Helical" evidence="1">
    <location>
        <begin position="55"/>
        <end position="73"/>
    </location>
</feature>
<evidence type="ECO:0000256" key="1">
    <source>
        <dbReference type="SAM" id="Phobius"/>
    </source>
</evidence>
<dbReference type="Pfam" id="PF19066">
    <property type="entry name" value="P9_TM"/>
    <property type="match status" value="1"/>
</dbReference>
<protein>
    <recommendedName>
        <fullName evidence="2">Minor capsid protein P9 transmembrane helices domain-containing protein</fullName>
    </recommendedName>
</protein>
<dbReference type="EMBL" id="MN739312">
    <property type="protein sequence ID" value="QHS98119.1"/>
    <property type="molecule type" value="Genomic_DNA"/>
</dbReference>
<organism evidence="3">
    <name type="scientific">viral metagenome</name>
    <dbReference type="NCBI Taxonomy" id="1070528"/>
    <lineage>
        <taxon>unclassified sequences</taxon>
        <taxon>metagenomes</taxon>
        <taxon>organismal metagenomes</taxon>
    </lineage>
</organism>
<keyword evidence="1" id="KW-1133">Transmembrane helix</keyword>
<dbReference type="AlphaFoldDB" id="A0A6C0C2X6"/>
<dbReference type="InterPro" id="IPR043915">
    <property type="entry name" value="P9_TM"/>
</dbReference>
<evidence type="ECO:0000259" key="2">
    <source>
        <dbReference type="Pfam" id="PF19066"/>
    </source>
</evidence>
<evidence type="ECO:0000313" key="3">
    <source>
        <dbReference type="EMBL" id="QHS98119.1"/>
    </source>
</evidence>
<keyword evidence="1" id="KW-0812">Transmembrane</keyword>
<sequence length="251" mass="28929">MTKKNCKSCDITEGYENNEKNNEAIPFWYEDPNIIFHSDYIYELFPNEKMEYNQMLNAVTRSVVLLTAIIFLIQPSSKMLFMLIISLGIIFLMHFYRNKQRKNLEEKEGFTNVAQDYLDDSYENNNYNEVFSEPNDTNPFGNVLMTEIHDESKKPAPPAYNQNVQSKIIDSAKQMVQKTNPDHPGIADKLFKGLGEELNFEQSLRPFNSNPSTTTPNDQGAFAEFCYGSMVSCKEGNQFACARNLSRHTNY</sequence>
<feature type="transmembrane region" description="Helical" evidence="1">
    <location>
        <begin position="79"/>
        <end position="96"/>
    </location>
</feature>
<reference evidence="3" key="1">
    <citation type="journal article" date="2020" name="Nature">
        <title>Giant virus diversity and host interactions through global metagenomics.</title>
        <authorList>
            <person name="Schulz F."/>
            <person name="Roux S."/>
            <person name="Paez-Espino D."/>
            <person name="Jungbluth S."/>
            <person name="Walsh D.A."/>
            <person name="Denef V.J."/>
            <person name="McMahon K.D."/>
            <person name="Konstantinidis K.T."/>
            <person name="Eloe-Fadrosh E.A."/>
            <person name="Kyrpides N.C."/>
            <person name="Woyke T."/>
        </authorList>
    </citation>
    <scope>NUCLEOTIDE SEQUENCE</scope>
    <source>
        <strain evidence="3">GVMAG-M-3300020182-84</strain>
    </source>
</reference>
<feature type="domain" description="Minor capsid protein P9 transmembrane helices" evidence="2">
    <location>
        <begin position="27"/>
        <end position="93"/>
    </location>
</feature>